<dbReference type="GeneID" id="25978951"/>
<dbReference type="HOGENOM" id="CLU_555532_0_0_1"/>
<dbReference type="Proteomes" id="UP000007796">
    <property type="component" value="Unassembled WGS sequence"/>
</dbReference>
<keyword evidence="3" id="KW-1185">Reference proteome</keyword>
<proteinExistence type="predicted"/>
<evidence type="ECO:0000313" key="2">
    <source>
        <dbReference type="EMBL" id="EFX03633.1"/>
    </source>
</evidence>
<dbReference type="STRING" id="655863.F0XEK8"/>
<evidence type="ECO:0000256" key="1">
    <source>
        <dbReference type="SAM" id="MobiDB-lite"/>
    </source>
</evidence>
<dbReference type="InParanoid" id="F0XEK8"/>
<sequence length="491" mass="52875">MPLAPSAVFELTAAPRSGPSDVETQPRVCPKCLGKVWSATTWRTSIASQRVASCDVVNATSCRVSIRVFTIRETAYWKDGCRRRSMSIHLWQRPAPPLEHVLLISRAGSLRADTGSSFHSPSFFPEVVSASSTSPATGPAPVNSPCQPAMFHDKPAWILVKGTEYNPGRSLSLGQILIKPNEPDSPLLPDGPLPIPPTQIEYSFEVGVEDFTASALDGSFGIWADIDLLPVRGDVGGHRKVEHTSAWQFDKIECQIFTPHADYVTQAIQSEDVQSHIRGFNLNLRKRLYMVTGVRIARGAQKAESVSHETGAHVKVGVDAVEFGGPPITAGIEPGLEKEGAERHSFQGASDFVYAYRLAEIYYGKRAAVYGGSVSPKPDHGCDVHDAQGAHDVHDTHSTNGKTGASAANGKNGTSVKNGTNATIATNATTATTATKTNGTHDTHLAQKPHGHDSKKADSLFGFISIGKDFDLGDKLQKISSELEVYYLPKD</sequence>
<organism evidence="3">
    <name type="scientific">Grosmannia clavigera (strain kw1407 / UAMH 11150)</name>
    <name type="common">Blue stain fungus</name>
    <name type="synonym">Graphiocladiella clavigera</name>
    <dbReference type="NCBI Taxonomy" id="655863"/>
    <lineage>
        <taxon>Eukaryota</taxon>
        <taxon>Fungi</taxon>
        <taxon>Dikarya</taxon>
        <taxon>Ascomycota</taxon>
        <taxon>Pezizomycotina</taxon>
        <taxon>Sordariomycetes</taxon>
        <taxon>Sordariomycetidae</taxon>
        <taxon>Ophiostomatales</taxon>
        <taxon>Ophiostomataceae</taxon>
        <taxon>Leptographium</taxon>
    </lineage>
</organism>
<dbReference type="EMBL" id="GL629765">
    <property type="protein sequence ID" value="EFX03633.1"/>
    <property type="molecule type" value="Genomic_DNA"/>
</dbReference>
<feature type="region of interest" description="Disordered" evidence="1">
    <location>
        <begin position="390"/>
        <end position="454"/>
    </location>
</feature>
<name>F0XEK8_GROCL</name>
<feature type="compositionally biased region" description="Basic and acidic residues" evidence="1">
    <location>
        <begin position="439"/>
        <end position="454"/>
    </location>
</feature>
<accession>F0XEK8</accession>
<protein>
    <submittedName>
        <fullName evidence="2">Uncharacterized protein</fullName>
    </submittedName>
</protein>
<dbReference type="RefSeq" id="XP_014173115.1">
    <property type="nucleotide sequence ID" value="XM_014317640.1"/>
</dbReference>
<dbReference type="eggNOG" id="ENOG502SU9Z">
    <property type="taxonomic scope" value="Eukaryota"/>
</dbReference>
<reference evidence="2 3" key="1">
    <citation type="journal article" date="2011" name="Proc. Natl. Acad. Sci. U.S.A.">
        <title>Genome and transcriptome analyses of the mountain pine beetle-fungal symbiont Grosmannia clavigera, a lodgepole pine pathogen.</title>
        <authorList>
            <person name="DiGuistini S."/>
            <person name="Wang Y."/>
            <person name="Liao N.Y."/>
            <person name="Taylor G."/>
            <person name="Tanguay P."/>
            <person name="Feau N."/>
            <person name="Henrissat B."/>
            <person name="Chan S.K."/>
            <person name="Hesse-Orce U."/>
            <person name="Alamouti S.M."/>
            <person name="Tsui C.K.M."/>
            <person name="Docking R.T."/>
            <person name="Levasseur A."/>
            <person name="Haridas S."/>
            <person name="Robertson G."/>
            <person name="Birol I."/>
            <person name="Holt R.A."/>
            <person name="Marra M.A."/>
            <person name="Hamelin R.C."/>
            <person name="Hirst M."/>
            <person name="Jones S.J.M."/>
            <person name="Bohlmann J."/>
            <person name="Breuil C."/>
        </authorList>
    </citation>
    <scope>NUCLEOTIDE SEQUENCE [LARGE SCALE GENOMIC DNA]</scope>
    <source>
        <strain evidence="3">kw1407 / UAMH 11150</strain>
    </source>
</reference>
<gene>
    <name evidence="2" type="ORF">CMQ_561</name>
</gene>
<evidence type="ECO:0000313" key="3">
    <source>
        <dbReference type="Proteomes" id="UP000007796"/>
    </source>
</evidence>
<dbReference type="AlphaFoldDB" id="F0XEK8"/>
<feature type="compositionally biased region" description="Low complexity" evidence="1">
    <location>
        <begin position="417"/>
        <end position="438"/>
    </location>
</feature>
<dbReference type="OrthoDB" id="4500473at2759"/>